<reference evidence="1" key="2">
    <citation type="journal article" date="2015" name="Data Brief">
        <title>Shoot transcriptome of the giant reed, Arundo donax.</title>
        <authorList>
            <person name="Barrero R.A."/>
            <person name="Guerrero F.D."/>
            <person name="Moolhuijzen P."/>
            <person name="Goolsby J.A."/>
            <person name="Tidwell J."/>
            <person name="Bellgard S.E."/>
            <person name="Bellgard M.I."/>
        </authorList>
    </citation>
    <scope>NUCLEOTIDE SEQUENCE</scope>
    <source>
        <tissue evidence="1">Shoot tissue taken approximately 20 cm above the soil surface</tissue>
    </source>
</reference>
<proteinExistence type="predicted"/>
<organism evidence="1">
    <name type="scientific">Arundo donax</name>
    <name type="common">Giant reed</name>
    <name type="synonym">Donax arundinaceus</name>
    <dbReference type="NCBI Taxonomy" id="35708"/>
    <lineage>
        <taxon>Eukaryota</taxon>
        <taxon>Viridiplantae</taxon>
        <taxon>Streptophyta</taxon>
        <taxon>Embryophyta</taxon>
        <taxon>Tracheophyta</taxon>
        <taxon>Spermatophyta</taxon>
        <taxon>Magnoliopsida</taxon>
        <taxon>Liliopsida</taxon>
        <taxon>Poales</taxon>
        <taxon>Poaceae</taxon>
        <taxon>PACMAD clade</taxon>
        <taxon>Arundinoideae</taxon>
        <taxon>Arundineae</taxon>
        <taxon>Arundo</taxon>
    </lineage>
</organism>
<dbReference type="EMBL" id="GBRH01268323">
    <property type="protein sequence ID" value="JAD29572.1"/>
    <property type="molecule type" value="Transcribed_RNA"/>
</dbReference>
<dbReference type="AlphaFoldDB" id="A0A0A8Z402"/>
<protein>
    <submittedName>
        <fullName evidence="1">Uncharacterized protein</fullName>
    </submittedName>
</protein>
<reference evidence="1" key="1">
    <citation type="submission" date="2014-09" db="EMBL/GenBank/DDBJ databases">
        <authorList>
            <person name="Magalhaes I.L.F."/>
            <person name="Oliveira U."/>
            <person name="Santos F.R."/>
            <person name="Vidigal T.H.D.A."/>
            <person name="Brescovit A.D."/>
            <person name="Santos A.J."/>
        </authorList>
    </citation>
    <scope>NUCLEOTIDE SEQUENCE</scope>
    <source>
        <tissue evidence="1">Shoot tissue taken approximately 20 cm above the soil surface</tissue>
    </source>
</reference>
<accession>A0A0A8Z402</accession>
<evidence type="ECO:0000313" key="1">
    <source>
        <dbReference type="EMBL" id="JAD29572.1"/>
    </source>
</evidence>
<name>A0A0A8Z402_ARUDO</name>
<sequence length="49" mass="6141">MQRLLLEYRKNLLFFSYTAAVKPAHQIFNLNWMVYLYLGTIWKKLFFFY</sequence>